<gene>
    <name evidence="5" type="ORF">EDE15_5081</name>
</gene>
<evidence type="ECO:0000259" key="4">
    <source>
        <dbReference type="Pfam" id="PF13290"/>
    </source>
</evidence>
<dbReference type="OrthoDB" id="128282at2"/>
<name>A0A428MRA2_9BACT</name>
<dbReference type="PANTHER" id="PTHR24104:SF25">
    <property type="entry name" value="PROTEIN LIN-41"/>
    <property type="match status" value="1"/>
</dbReference>
<feature type="transmembrane region" description="Helical" evidence="3">
    <location>
        <begin position="1938"/>
        <end position="1955"/>
    </location>
</feature>
<evidence type="ECO:0000256" key="2">
    <source>
        <dbReference type="PROSITE-ProRule" id="PRU00504"/>
    </source>
</evidence>
<dbReference type="Proteomes" id="UP000269669">
    <property type="component" value="Unassembled WGS sequence"/>
</dbReference>
<keyword evidence="3" id="KW-0812">Transmembrane</keyword>
<dbReference type="PROSITE" id="PS51125">
    <property type="entry name" value="NHL"/>
    <property type="match status" value="1"/>
</dbReference>
<dbReference type="InterPro" id="IPR001258">
    <property type="entry name" value="NHL_repeat"/>
</dbReference>
<dbReference type="SUPFAM" id="SSF63829">
    <property type="entry name" value="Calcium-dependent phosphotriesterase"/>
    <property type="match status" value="1"/>
</dbReference>
<dbReference type="GO" id="GO:0008270">
    <property type="term" value="F:zinc ion binding"/>
    <property type="evidence" value="ECO:0007669"/>
    <property type="project" value="UniProtKB-KW"/>
</dbReference>
<sequence>MSNKISHRAKELVFGSRDMEGSVVWNGFERRSGLRRFINETLSIFGNTPWSHQTKRISALLLVVLAAVVVPCLSAQSYVPAVVSTASTTLYSNGSTSMGPGRVAVDKAGNVFYINHVSPYTLYEIPVASPAVTITAPVPLITGLGQYNANAAFVDSNGNLWVANGNGANGLLEIPASGGIPNVAALAAGGEAASTVAATSCTATSTVPCAWPSNSYASNVTGYYSQPSDVQVVTISGTTYVYFVDVYNNTSKGKYNRVESFSLSNPNSTGVIVADELTYNADAEIAVDGSGNVFYVDSSSGGGAGGVYAFGKSTGLNGGGTASAGAVSGISSYLVGTAPTLTFAAIASATGITVDQYNNLYISSQTQISEVPYEATALNFADEFVVASSTSGLSNSVVYGGAVDIRGNYFYASYTNIQEVQINGYNFGSLPVGSFANSSSTPVAPSINLFFNATVANGGSYFPTGSPTSNTNAALLQSFPYSGTKNNFSGGGASYGPGPTTNPANLIVNFQPIHPGLLKGSFTPRYNGTNNIEVTVNLQGVGVGPQPFFLPGVPSSLFTSAASSSTAGAPQVNLSAPGGLAVDTFGDIFVADTGNGKVVADCLASTTTSATSNSFCGNAGYLGAVVELGSSFTHPAGIALDGGNSLYVVDSGANTVTAIQGANLSSSVLVAATATFGGTALSGPKGIALDGYANVYIADTGNNRIVMAHQFGATATDNVVYIPSTTIFGGTALSGPTGLAADSAGDLFIADTGNNRIVEYTALGVASVVNTGSLTLNAPTGITVYPSGALVVTDTANGVSLLNGASSQVLSFGSTYTTTGAKGVALDLTGNIYLSLSNTTGDQVLELNVTSPLSLNFASTTEGQSSAPATTQVFNSGNSSLVLSTLTTSNGNYTIEPSSTCTSTSTVTVGNSCNLLTAFTPQTTATPGTLTGSLTLTDNQAGYTLVTTTSNETATFASTGTQALNLTGTAVAAIIGATPQTITFPAPASPVAYGVGPITLSATASSGLPVTFSVLSGPGTVSGNILTITGTGTIVVAADQAGNATYAAATEVAQSIVVNLATPTSKPAFVLSQLSWLGKLPTGGFLAGGSPSGGSFAVNQNGDVLVTNTYGNSVYLFNGQTGAVTTLSSNFTNVAAVTVDSQNNLYISQMYGSNIYKIPYVNGSYAAVTLPTSSPYPPYCTGTDTAECQFIQAGSSNVKAMAFDASGNFFMATTPSSSGASAIYECPASCQPNPGATSTLIYSDVNAVGSIAIDPWGNLFFTDAAFNSSGPSGQASTNSALNELTYTAGTGFASTPIQLANYTVPTASVSQYDDTLGALGVDANGTVYYATQYNTSGIRALPNNHGVVDTTNVYGVATQGAKLLTLDAKGNIYIGANNSGDSIGKILLNNLVAPAATLGTSTTATNVTVMDNYAGCSSSPTLAFGATEGGVATSEFTAVTTGTCAGQASGSDFAATITFAPTAIGTRSAVLTVADTTNGGVGTATVTGVGKAVPTTPQTITFTAPATPIVYSTTPIVLSATASSNLPVTFSVLSGPGTISGNTLTITGVGTVVVAADQAGNTTYSVATEVTQSIVVTQASQTVAFTAPTTPISYTSTPITLSATASSGLSVAFSVVSGPATVSGNSLTISGVGTVVVAANQAGNANYTAASQVTQSIVVNQASQAISFTAPSTPATYSAAPITLSATASSGLSVVFSVVSGPATVSGNALTLTGTGTVVVSANQSGSANYAAASQVTHSIVVNLIGAAATPVFTPAGGSYTAVQSVAITDATAGSVIYYTTDGTTPSASSTVYSGPISVTATKTIQAIAVATGYNTSSVASATYTLNLVPPSFTIAINPASLTIPSGSQQGAVSLTVTPQNGFNAAVTFACSGLPTGASCSFTPSTVTPTAGASTTAFSISVPASSAAVRYNSSPLLPGTTLALALCFFGWRKRRGVQILFVLAISVFGFSMLFGCSTSTKQSSTSSVTVTATSGSIQQTARLSLTIQ</sequence>
<dbReference type="SUPFAM" id="SSF63825">
    <property type="entry name" value="YWTD domain"/>
    <property type="match status" value="1"/>
</dbReference>
<organism evidence="5 6">
    <name type="scientific">Edaphobacter aggregans</name>
    <dbReference type="NCBI Taxonomy" id="570835"/>
    <lineage>
        <taxon>Bacteria</taxon>
        <taxon>Pseudomonadati</taxon>
        <taxon>Acidobacteriota</taxon>
        <taxon>Terriglobia</taxon>
        <taxon>Terriglobales</taxon>
        <taxon>Acidobacteriaceae</taxon>
        <taxon>Edaphobacter</taxon>
    </lineage>
</organism>
<comment type="caution">
    <text evidence="5">The sequence shown here is derived from an EMBL/GenBank/DDBJ whole genome shotgun (WGS) entry which is preliminary data.</text>
</comment>
<dbReference type="SUPFAM" id="SSF101898">
    <property type="entry name" value="NHL repeat"/>
    <property type="match status" value="1"/>
</dbReference>
<dbReference type="Gene3D" id="2.120.10.30">
    <property type="entry name" value="TolB, C-terminal domain"/>
    <property type="match status" value="3"/>
</dbReference>
<feature type="repeat" description="NHL" evidence="2">
    <location>
        <begin position="726"/>
        <end position="763"/>
    </location>
</feature>
<evidence type="ECO:0000256" key="1">
    <source>
        <dbReference type="ARBA" id="ARBA00022737"/>
    </source>
</evidence>
<dbReference type="CDD" id="cd05819">
    <property type="entry name" value="NHL"/>
    <property type="match status" value="1"/>
</dbReference>
<proteinExistence type="predicted"/>
<evidence type="ECO:0000256" key="3">
    <source>
        <dbReference type="SAM" id="Phobius"/>
    </source>
</evidence>
<keyword evidence="6" id="KW-1185">Reference proteome</keyword>
<protein>
    <submittedName>
        <fullName evidence="5">NHL repeat-containing protein</fullName>
    </submittedName>
</protein>
<dbReference type="InterPro" id="IPR050952">
    <property type="entry name" value="TRIM-NHL_E3_ligases"/>
</dbReference>
<dbReference type="Gene3D" id="2.60.40.10">
    <property type="entry name" value="Immunoglobulins"/>
    <property type="match status" value="1"/>
</dbReference>
<dbReference type="EMBL" id="RSDW01000001">
    <property type="protein sequence ID" value="RSL19414.1"/>
    <property type="molecule type" value="Genomic_DNA"/>
</dbReference>
<keyword evidence="1" id="KW-0677">Repeat</keyword>
<dbReference type="InterPro" id="IPR013783">
    <property type="entry name" value="Ig-like_fold"/>
</dbReference>
<dbReference type="PANTHER" id="PTHR24104">
    <property type="entry name" value="E3 UBIQUITIN-PROTEIN LIGASE NHLRC1-RELATED"/>
    <property type="match status" value="1"/>
</dbReference>
<accession>A0A428MRA2</accession>
<dbReference type="InterPro" id="IPR011042">
    <property type="entry name" value="6-blade_b-propeller_TolB-like"/>
</dbReference>
<evidence type="ECO:0000313" key="5">
    <source>
        <dbReference type="EMBL" id="RSL19414.1"/>
    </source>
</evidence>
<dbReference type="Pfam" id="PF13290">
    <property type="entry name" value="CHB_HEX_C_1"/>
    <property type="match status" value="1"/>
</dbReference>
<reference evidence="5 6" key="1">
    <citation type="submission" date="2018-12" db="EMBL/GenBank/DDBJ databases">
        <title>Sequencing of bacterial isolates from soil warming experiment in Harvard Forest, Massachusetts, USA.</title>
        <authorList>
            <person name="Deangelis K."/>
        </authorList>
    </citation>
    <scope>NUCLEOTIDE SEQUENCE [LARGE SCALE GENOMIC DNA]</scope>
    <source>
        <strain evidence="5 6">EB153</strain>
    </source>
</reference>
<keyword evidence="3" id="KW-1133">Transmembrane helix</keyword>
<evidence type="ECO:0000313" key="6">
    <source>
        <dbReference type="Proteomes" id="UP000269669"/>
    </source>
</evidence>
<keyword evidence="3" id="KW-0472">Membrane</keyword>
<feature type="domain" description="GH29D-like beta-sandwich" evidence="4">
    <location>
        <begin position="1755"/>
        <end position="1820"/>
    </location>
</feature>
<feature type="transmembrane region" description="Helical" evidence="3">
    <location>
        <begin position="59"/>
        <end position="79"/>
    </location>
</feature>
<dbReference type="Pfam" id="PF01436">
    <property type="entry name" value="NHL"/>
    <property type="match status" value="1"/>
</dbReference>
<dbReference type="InterPro" id="IPR059177">
    <property type="entry name" value="GH29D-like_dom"/>
</dbReference>